<name>A0A4C1YWQ6_EUMVA</name>
<evidence type="ECO:0000313" key="4">
    <source>
        <dbReference type="Proteomes" id="UP000299102"/>
    </source>
</evidence>
<organism evidence="3 4">
    <name type="scientific">Eumeta variegata</name>
    <name type="common">Bagworm moth</name>
    <name type="synonym">Eumeta japonica</name>
    <dbReference type="NCBI Taxonomy" id="151549"/>
    <lineage>
        <taxon>Eukaryota</taxon>
        <taxon>Metazoa</taxon>
        <taxon>Ecdysozoa</taxon>
        <taxon>Arthropoda</taxon>
        <taxon>Hexapoda</taxon>
        <taxon>Insecta</taxon>
        <taxon>Pterygota</taxon>
        <taxon>Neoptera</taxon>
        <taxon>Endopterygota</taxon>
        <taxon>Lepidoptera</taxon>
        <taxon>Glossata</taxon>
        <taxon>Ditrysia</taxon>
        <taxon>Tineoidea</taxon>
        <taxon>Psychidae</taxon>
        <taxon>Oiketicinae</taxon>
        <taxon>Eumeta</taxon>
    </lineage>
</organism>
<feature type="domain" description="Pre-C2HC" evidence="2">
    <location>
        <begin position="110"/>
        <end position="173"/>
    </location>
</feature>
<evidence type="ECO:0000313" key="3">
    <source>
        <dbReference type="EMBL" id="GBP79089.1"/>
    </source>
</evidence>
<protein>
    <recommendedName>
        <fullName evidence="2">Pre-C2HC domain-containing protein</fullName>
    </recommendedName>
</protein>
<accession>A0A4C1YWQ6</accession>
<evidence type="ECO:0000259" key="2">
    <source>
        <dbReference type="Pfam" id="PF07530"/>
    </source>
</evidence>
<comment type="caution">
    <text evidence="3">The sequence shown here is derived from an EMBL/GenBank/DDBJ whole genome shotgun (WGS) entry which is preliminary data.</text>
</comment>
<proteinExistence type="predicted"/>
<feature type="region of interest" description="Disordered" evidence="1">
    <location>
        <begin position="245"/>
        <end position="304"/>
    </location>
</feature>
<keyword evidence="4" id="KW-1185">Reference proteome</keyword>
<dbReference type="InterPro" id="IPR006579">
    <property type="entry name" value="Pre_C2HC_dom"/>
</dbReference>
<dbReference type="OrthoDB" id="8446474at2759"/>
<sequence length="304" mass="34082">MLPLLLLSRLKDRPPPPHRWNHPPPIFLPKGANFVKISADCTRLHINYTKAVRVADDSIKIICLNIETFRSLNKYFVDNKVQFDTCTLEEERIIKVIICGIPADFALDDIKNDLCGQGFPVHSVHRMSKRDGTPLWMTLAILPRIEKAKRIFNSLNNLCGFLSIRVETPHRKGGLECPLTWESEVKPSFVNCGQYNTANYRGCPKVPKFIPKIRPNPKKLFRAPIAHPRDLENFPALTTEKTTPVVNFRPTPAPFSTPWGRNQPPRAAQESLKEAVRRAPPMPPPASATAGPSSFGGDSRPPCG</sequence>
<gene>
    <name evidence="3" type="ORF">EVAR_103514_1</name>
</gene>
<evidence type="ECO:0000256" key="1">
    <source>
        <dbReference type="SAM" id="MobiDB-lite"/>
    </source>
</evidence>
<dbReference type="AlphaFoldDB" id="A0A4C1YWQ6"/>
<reference evidence="3 4" key="1">
    <citation type="journal article" date="2019" name="Commun. Biol.">
        <title>The bagworm genome reveals a unique fibroin gene that provides high tensile strength.</title>
        <authorList>
            <person name="Kono N."/>
            <person name="Nakamura H."/>
            <person name="Ohtoshi R."/>
            <person name="Tomita M."/>
            <person name="Numata K."/>
            <person name="Arakawa K."/>
        </authorList>
    </citation>
    <scope>NUCLEOTIDE SEQUENCE [LARGE SCALE GENOMIC DNA]</scope>
</reference>
<dbReference type="EMBL" id="BGZK01001400">
    <property type="protein sequence ID" value="GBP79089.1"/>
    <property type="molecule type" value="Genomic_DNA"/>
</dbReference>
<feature type="compositionally biased region" description="Low complexity" evidence="1">
    <location>
        <begin position="287"/>
        <end position="297"/>
    </location>
</feature>
<dbReference type="Proteomes" id="UP000299102">
    <property type="component" value="Unassembled WGS sequence"/>
</dbReference>
<dbReference type="Pfam" id="PF07530">
    <property type="entry name" value="PRE_C2HC"/>
    <property type="match status" value="1"/>
</dbReference>